<reference evidence="9 10" key="1">
    <citation type="submission" date="2019-12" db="EMBL/GenBank/DDBJ databases">
        <title>Neisseriaceae gen. nov. sp. Genome sequencing and assembly.</title>
        <authorList>
            <person name="Liu Z."/>
            <person name="Li A."/>
        </authorList>
    </citation>
    <scope>NUCLEOTIDE SEQUENCE [LARGE SCALE GENOMIC DNA]</scope>
    <source>
        <strain evidence="9 10">B2N2-7</strain>
    </source>
</reference>
<accession>A0A845BRF9</accession>
<dbReference type="NCBIfam" id="TIGR00613">
    <property type="entry name" value="reco"/>
    <property type="match status" value="1"/>
</dbReference>
<dbReference type="Gene3D" id="1.20.1440.120">
    <property type="entry name" value="Recombination protein O, C-terminal domain"/>
    <property type="match status" value="1"/>
</dbReference>
<dbReference type="AlphaFoldDB" id="A0A845BRF9"/>
<organism evidence="9 10">
    <name type="scientific">Craterilacuibacter sinensis</name>
    <dbReference type="NCBI Taxonomy" id="2686017"/>
    <lineage>
        <taxon>Bacteria</taxon>
        <taxon>Pseudomonadati</taxon>
        <taxon>Pseudomonadota</taxon>
        <taxon>Betaproteobacteria</taxon>
        <taxon>Neisseriales</taxon>
        <taxon>Neisseriaceae</taxon>
        <taxon>Craterilacuibacter</taxon>
    </lineage>
</organism>
<keyword evidence="4 7" id="KW-0233">DNA recombination</keyword>
<evidence type="ECO:0000256" key="2">
    <source>
        <dbReference type="ARBA" id="ARBA00021310"/>
    </source>
</evidence>
<dbReference type="Pfam" id="PF02565">
    <property type="entry name" value="RecO_C"/>
    <property type="match status" value="1"/>
</dbReference>
<dbReference type="InterPro" id="IPR042242">
    <property type="entry name" value="RecO_C"/>
</dbReference>
<evidence type="ECO:0000256" key="6">
    <source>
        <dbReference type="ARBA" id="ARBA00033409"/>
    </source>
</evidence>
<comment type="similarity">
    <text evidence="1 7">Belongs to the RecO family.</text>
</comment>
<dbReference type="GO" id="GO:0043590">
    <property type="term" value="C:bacterial nucleoid"/>
    <property type="evidence" value="ECO:0007669"/>
    <property type="project" value="TreeGrafter"/>
</dbReference>
<dbReference type="Gene3D" id="2.40.50.140">
    <property type="entry name" value="Nucleic acid-binding proteins"/>
    <property type="match status" value="1"/>
</dbReference>
<name>A0A845BRF9_9NEIS</name>
<sequence>MQPGKIDRQSGFILHAQAYRETSLLLDVLTRDYGRVAMVARGARRPRAELRGLLLPFQPLSLAWFGKTELRTLHRAEWQGGVRLLAGQALVCGFYLNELLVRLTVREDPTPAVFTAYDAAVRALAQGEAQGVVLRRFELALLGALGYAPLLGHDGAGAPLDAGSLYRVQAGSPPELWQGGVAHDGQAVVRGAVLLALAAGDFDDAHALREARGVTRLMLANLLGDDKLATRELLLPLAQATEAAKPV</sequence>
<dbReference type="SUPFAM" id="SSF57863">
    <property type="entry name" value="ArfGap/RecO-like zinc finger"/>
    <property type="match status" value="1"/>
</dbReference>
<evidence type="ECO:0000313" key="10">
    <source>
        <dbReference type="Proteomes" id="UP000467214"/>
    </source>
</evidence>
<keyword evidence="10" id="KW-1185">Reference proteome</keyword>
<comment type="caution">
    <text evidence="9">The sequence shown here is derived from an EMBL/GenBank/DDBJ whole genome shotgun (WGS) entry which is preliminary data.</text>
</comment>
<gene>
    <name evidence="7 9" type="primary">recO</name>
    <name evidence="9" type="ORF">GQF02_07465</name>
</gene>
<comment type="function">
    <text evidence="7">Involved in DNA repair and RecF pathway recombination.</text>
</comment>
<dbReference type="GO" id="GO:0006310">
    <property type="term" value="P:DNA recombination"/>
    <property type="evidence" value="ECO:0007669"/>
    <property type="project" value="UniProtKB-UniRule"/>
</dbReference>
<dbReference type="InterPro" id="IPR022572">
    <property type="entry name" value="DNA_rep/recomb_RecO_N"/>
</dbReference>
<dbReference type="EMBL" id="WSSB01000005">
    <property type="protein sequence ID" value="MXR36806.1"/>
    <property type="molecule type" value="Genomic_DNA"/>
</dbReference>
<dbReference type="PANTHER" id="PTHR33991">
    <property type="entry name" value="DNA REPAIR PROTEIN RECO"/>
    <property type="match status" value="1"/>
</dbReference>
<keyword evidence="3 7" id="KW-0227">DNA damage</keyword>
<dbReference type="InterPro" id="IPR003717">
    <property type="entry name" value="RecO"/>
</dbReference>
<evidence type="ECO:0000256" key="4">
    <source>
        <dbReference type="ARBA" id="ARBA00023172"/>
    </source>
</evidence>
<feature type="domain" description="DNA replication/recombination mediator RecO N-terminal" evidence="8">
    <location>
        <begin position="8"/>
        <end position="78"/>
    </location>
</feature>
<dbReference type="Pfam" id="PF11967">
    <property type="entry name" value="RecO_N"/>
    <property type="match status" value="1"/>
</dbReference>
<evidence type="ECO:0000256" key="7">
    <source>
        <dbReference type="HAMAP-Rule" id="MF_00201"/>
    </source>
</evidence>
<dbReference type="PANTHER" id="PTHR33991:SF1">
    <property type="entry name" value="DNA REPAIR PROTEIN RECO"/>
    <property type="match status" value="1"/>
</dbReference>
<dbReference type="InterPro" id="IPR012340">
    <property type="entry name" value="NA-bd_OB-fold"/>
</dbReference>
<proteinExistence type="inferred from homology"/>
<dbReference type="HAMAP" id="MF_00201">
    <property type="entry name" value="RecO"/>
    <property type="match status" value="1"/>
</dbReference>
<dbReference type="GO" id="GO:0006302">
    <property type="term" value="P:double-strand break repair"/>
    <property type="evidence" value="ECO:0007669"/>
    <property type="project" value="TreeGrafter"/>
</dbReference>
<dbReference type="Proteomes" id="UP000467214">
    <property type="component" value="Unassembled WGS sequence"/>
</dbReference>
<dbReference type="RefSeq" id="WP_124734369.1">
    <property type="nucleotide sequence ID" value="NZ_WSSB01000005.1"/>
</dbReference>
<protein>
    <recommendedName>
        <fullName evidence="2 7">DNA repair protein RecO</fullName>
    </recommendedName>
    <alternativeName>
        <fullName evidence="6 7">Recombination protein O</fullName>
    </alternativeName>
</protein>
<dbReference type="SUPFAM" id="SSF50249">
    <property type="entry name" value="Nucleic acid-binding proteins"/>
    <property type="match status" value="1"/>
</dbReference>
<evidence type="ECO:0000313" key="9">
    <source>
        <dbReference type="EMBL" id="MXR36806.1"/>
    </source>
</evidence>
<evidence type="ECO:0000256" key="1">
    <source>
        <dbReference type="ARBA" id="ARBA00007452"/>
    </source>
</evidence>
<keyword evidence="5 7" id="KW-0234">DNA repair</keyword>
<evidence type="ECO:0000259" key="8">
    <source>
        <dbReference type="Pfam" id="PF11967"/>
    </source>
</evidence>
<evidence type="ECO:0000256" key="5">
    <source>
        <dbReference type="ARBA" id="ARBA00023204"/>
    </source>
</evidence>
<evidence type="ECO:0000256" key="3">
    <source>
        <dbReference type="ARBA" id="ARBA00022763"/>
    </source>
</evidence>
<dbReference type="InterPro" id="IPR037278">
    <property type="entry name" value="ARFGAP/RecO"/>
</dbReference>